<evidence type="ECO:0000313" key="3">
    <source>
        <dbReference type="Proteomes" id="UP001386955"/>
    </source>
</evidence>
<evidence type="ECO:0000256" key="1">
    <source>
        <dbReference type="SAM" id="MobiDB-lite"/>
    </source>
</evidence>
<comment type="caution">
    <text evidence="2">The sequence shown here is derived from an EMBL/GenBank/DDBJ whole genome shotgun (WGS) entry which is preliminary data.</text>
</comment>
<proteinExistence type="predicted"/>
<dbReference type="AlphaFoldDB" id="A0AAN9SFF2"/>
<feature type="region of interest" description="Disordered" evidence="1">
    <location>
        <begin position="1"/>
        <end position="65"/>
    </location>
</feature>
<sequence length="199" mass="21541">MKECSESASVGAEAVQVHKHPNALEPVDSHGTPLIKSCSKPVSEEKGDDGNSIREQCSESASEIEGPVGAEVVQVHKHPNALEPASEMKTYAWEGDVMRKKCDYEFTLSSVPSTLVEEKNVGSTVTCLVRSSEPLEESMEKGVANNSGVQEAAKVDRVETDVQMDSSISQTIVNLSSHLMTKEENVEDSQTSEFKNSNV</sequence>
<protein>
    <submittedName>
        <fullName evidence="2">Uncharacterized protein</fullName>
    </submittedName>
</protein>
<dbReference type="Proteomes" id="UP001386955">
    <property type="component" value="Unassembled WGS sequence"/>
</dbReference>
<organism evidence="2 3">
    <name type="scientific">Psophocarpus tetragonolobus</name>
    <name type="common">Winged bean</name>
    <name type="synonym">Dolichos tetragonolobus</name>
    <dbReference type="NCBI Taxonomy" id="3891"/>
    <lineage>
        <taxon>Eukaryota</taxon>
        <taxon>Viridiplantae</taxon>
        <taxon>Streptophyta</taxon>
        <taxon>Embryophyta</taxon>
        <taxon>Tracheophyta</taxon>
        <taxon>Spermatophyta</taxon>
        <taxon>Magnoliopsida</taxon>
        <taxon>eudicotyledons</taxon>
        <taxon>Gunneridae</taxon>
        <taxon>Pentapetalae</taxon>
        <taxon>rosids</taxon>
        <taxon>fabids</taxon>
        <taxon>Fabales</taxon>
        <taxon>Fabaceae</taxon>
        <taxon>Papilionoideae</taxon>
        <taxon>50 kb inversion clade</taxon>
        <taxon>NPAAA clade</taxon>
        <taxon>indigoferoid/millettioid clade</taxon>
        <taxon>Phaseoleae</taxon>
        <taxon>Psophocarpus</taxon>
    </lineage>
</organism>
<accession>A0AAN9SFF2</accession>
<dbReference type="EMBL" id="JAYMYS010000005">
    <property type="protein sequence ID" value="KAK7393048.1"/>
    <property type="molecule type" value="Genomic_DNA"/>
</dbReference>
<keyword evidence="3" id="KW-1185">Reference proteome</keyword>
<gene>
    <name evidence="2" type="ORF">VNO78_21499</name>
</gene>
<evidence type="ECO:0000313" key="2">
    <source>
        <dbReference type="EMBL" id="KAK7393048.1"/>
    </source>
</evidence>
<feature type="compositionally biased region" description="Basic and acidic residues" evidence="1">
    <location>
        <begin position="42"/>
        <end position="52"/>
    </location>
</feature>
<name>A0AAN9SFF2_PSOTE</name>
<reference evidence="2 3" key="1">
    <citation type="submission" date="2024-01" db="EMBL/GenBank/DDBJ databases">
        <title>The genomes of 5 underutilized Papilionoideae crops provide insights into root nodulation and disease resistanc.</title>
        <authorList>
            <person name="Jiang F."/>
        </authorList>
    </citation>
    <scope>NUCLEOTIDE SEQUENCE [LARGE SCALE GENOMIC DNA]</scope>
    <source>
        <strain evidence="2">DUOXIRENSHENG_FW03</strain>
        <tissue evidence="2">Leaves</tissue>
    </source>
</reference>